<feature type="region of interest" description="Disordered" evidence="1">
    <location>
        <begin position="1"/>
        <end position="27"/>
    </location>
</feature>
<feature type="region of interest" description="Disordered" evidence="1">
    <location>
        <begin position="39"/>
        <end position="67"/>
    </location>
</feature>
<evidence type="ECO:0000256" key="1">
    <source>
        <dbReference type="SAM" id="MobiDB-lite"/>
    </source>
</evidence>
<gene>
    <name evidence="2" type="ORF">NDU88_004287</name>
</gene>
<reference evidence="2" key="1">
    <citation type="journal article" date="2022" name="bioRxiv">
        <title>Sequencing and chromosome-scale assembly of the giantPleurodeles waltlgenome.</title>
        <authorList>
            <person name="Brown T."/>
            <person name="Elewa A."/>
            <person name="Iarovenko S."/>
            <person name="Subramanian E."/>
            <person name="Araus A.J."/>
            <person name="Petzold A."/>
            <person name="Susuki M."/>
            <person name="Suzuki K.-i.T."/>
            <person name="Hayashi T."/>
            <person name="Toyoda A."/>
            <person name="Oliveira C."/>
            <person name="Osipova E."/>
            <person name="Leigh N.D."/>
            <person name="Simon A."/>
            <person name="Yun M.H."/>
        </authorList>
    </citation>
    <scope>NUCLEOTIDE SEQUENCE</scope>
    <source>
        <strain evidence="2">20211129_DDA</strain>
        <tissue evidence="2">Liver</tissue>
    </source>
</reference>
<dbReference type="Proteomes" id="UP001066276">
    <property type="component" value="Chromosome 4_2"/>
</dbReference>
<name>A0AAV7SIF6_PLEWA</name>
<keyword evidence="3" id="KW-1185">Reference proteome</keyword>
<feature type="compositionally biased region" description="Basic and acidic residues" evidence="1">
    <location>
        <begin position="15"/>
        <end position="26"/>
    </location>
</feature>
<organism evidence="2 3">
    <name type="scientific">Pleurodeles waltl</name>
    <name type="common">Iberian ribbed newt</name>
    <dbReference type="NCBI Taxonomy" id="8319"/>
    <lineage>
        <taxon>Eukaryota</taxon>
        <taxon>Metazoa</taxon>
        <taxon>Chordata</taxon>
        <taxon>Craniata</taxon>
        <taxon>Vertebrata</taxon>
        <taxon>Euteleostomi</taxon>
        <taxon>Amphibia</taxon>
        <taxon>Batrachia</taxon>
        <taxon>Caudata</taxon>
        <taxon>Salamandroidea</taxon>
        <taxon>Salamandridae</taxon>
        <taxon>Pleurodelinae</taxon>
        <taxon>Pleurodeles</taxon>
    </lineage>
</organism>
<sequence length="165" mass="18067">MRHDLGGPSMAQQPWKEEKAGPEADSRMLSIGKAVAWSGHDKDAISGPCEGRGRAPTGVTAPKRQGTGATEWHQGLNMASRHQPQEELALLHDVEQEEASSVEAWGDYGPTGMESTWLDFDEESAEEGEIRNEDDGWGGAAMVGWWARGGVITFFVSRFNELVRQ</sequence>
<comment type="caution">
    <text evidence="2">The sequence shown here is derived from an EMBL/GenBank/DDBJ whole genome shotgun (WGS) entry which is preliminary data.</text>
</comment>
<accession>A0AAV7SIF6</accession>
<dbReference type="AlphaFoldDB" id="A0AAV7SIF6"/>
<evidence type="ECO:0000313" key="2">
    <source>
        <dbReference type="EMBL" id="KAJ1163835.1"/>
    </source>
</evidence>
<evidence type="ECO:0000313" key="3">
    <source>
        <dbReference type="Proteomes" id="UP001066276"/>
    </source>
</evidence>
<dbReference type="EMBL" id="JANPWB010000008">
    <property type="protein sequence ID" value="KAJ1163835.1"/>
    <property type="molecule type" value="Genomic_DNA"/>
</dbReference>
<proteinExistence type="predicted"/>
<protein>
    <submittedName>
        <fullName evidence="2">Uncharacterized protein</fullName>
    </submittedName>
</protein>